<evidence type="ECO:0008006" key="3">
    <source>
        <dbReference type="Google" id="ProtNLM"/>
    </source>
</evidence>
<evidence type="ECO:0000313" key="2">
    <source>
        <dbReference type="Proteomes" id="UP000299102"/>
    </source>
</evidence>
<organism evidence="1 2">
    <name type="scientific">Eumeta variegata</name>
    <name type="common">Bagworm moth</name>
    <name type="synonym">Eumeta japonica</name>
    <dbReference type="NCBI Taxonomy" id="151549"/>
    <lineage>
        <taxon>Eukaryota</taxon>
        <taxon>Metazoa</taxon>
        <taxon>Ecdysozoa</taxon>
        <taxon>Arthropoda</taxon>
        <taxon>Hexapoda</taxon>
        <taxon>Insecta</taxon>
        <taxon>Pterygota</taxon>
        <taxon>Neoptera</taxon>
        <taxon>Endopterygota</taxon>
        <taxon>Lepidoptera</taxon>
        <taxon>Glossata</taxon>
        <taxon>Ditrysia</taxon>
        <taxon>Tineoidea</taxon>
        <taxon>Psychidae</taxon>
        <taxon>Oiketicinae</taxon>
        <taxon>Eumeta</taxon>
    </lineage>
</organism>
<dbReference type="EMBL" id="BGZK01000316">
    <property type="protein sequence ID" value="GBP36258.1"/>
    <property type="molecule type" value="Genomic_DNA"/>
</dbReference>
<dbReference type="OrthoDB" id="425681at2759"/>
<keyword evidence="2" id="KW-1185">Reference proteome</keyword>
<name>A0A4C1VAU1_EUMVA</name>
<proteinExistence type="predicted"/>
<dbReference type="AlphaFoldDB" id="A0A4C1VAU1"/>
<dbReference type="Proteomes" id="UP000299102">
    <property type="component" value="Unassembled WGS sequence"/>
</dbReference>
<reference evidence="1 2" key="1">
    <citation type="journal article" date="2019" name="Commun. Biol.">
        <title>The bagworm genome reveals a unique fibroin gene that provides high tensile strength.</title>
        <authorList>
            <person name="Kono N."/>
            <person name="Nakamura H."/>
            <person name="Ohtoshi R."/>
            <person name="Tomita M."/>
            <person name="Numata K."/>
            <person name="Arakawa K."/>
        </authorList>
    </citation>
    <scope>NUCLEOTIDE SEQUENCE [LARGE SCALE GENOMIC DNA]</scope>
</reference>
<accession>A0A4C1VAU1</accession>
<sequence>MTTTSMTDGSMCSTEHKYDLKEYECGQRSDELSVKCLLYANDQVFLAPSACWLQEMLNKMNDSVKKRGMKVNIGFLIPMLMFGSESWVWEKKNKNRINAVEMRSLHSMGGVSRKNRYKNSDVREQCGLNADEVTRAEKECVPSSFVLNDLPALNSGTGTVPEFEPDQALDSNISPTNGFDPSLILNFVYDPGSQICSTYHFQFHYGY</sequence>
<protein>
    <recommendedName>
        <fullName evidence="3">Reverse transcriptase domain-containing protein</fullName>
    </recommendedName>
</protein>
<evidence type="ECO:0000313" key="1">
    <source>
        <dbReference type="EMBL" id="GBP36258.1"/>
    </source>
</evidence>
<comment type="caution">
    <text evidence="1">The sequence shown here is derived from an EMBL/GenBank/DDBJ whole genome shotgun (WGS) entry which is preliminary data.</text>
</comment>
<gene>
    <name evidence="1" type="ORF">EVAR_85506_1</name>
</gene>